<proteinExistence type="inferred from homology"/>
<dbReference type="InterPro" id="IPR041492">
    <property type="entry name" value="HAD_2"/>
</dbReference>
<dbReference type="Pfam" id="PF13419">
    <property type="entry name" value="HAD_2"/>
    <property type="match status" value="1"/>
</dbReference>
<dbReference type="GO" id="GO:0008967">
    <property type="term" value="F:phosphoglycolate phosphatase activity"/>
    <property type="evidence" value="ECO:0007669"/>
    <property type="project" value="UniProtKB-EC"/>
</dbReference>
<dbReference type="Proteomes" id="UP000017938">
    <property type="component" value="Unassembled WGS sequence"/>
</dbReference>
<evidence type="ECO:0000256" key="5">
    <source>
        <dbReference type="SAM" id="MobiDB-lite"/>
    </source>
</evidence>
<dbReference type="STRING" id="1263015.BN580_01577"/>
<feature type="compositionally biased region" description="Basic and acidic residues" evidence="5">
    <location>
        <begin position="9"/>
        <end position="20"/>
    </location>
</feature>
<evidence type="ECO:0000313" key="6">
    <source>
        <dbReference type="EMBL" id="CDC74659.1"/>
    </source>
</evidence>
<dbReference type="InterPro" id="IPR050155">
    <property type="entry name" value="HAD-like_hydrolase_sf"/>
</dbReference>
<comment type="pathway">
    <text evidence="2">Organic acid metabolism; glycolate biosynthesis; glycolate from 2-phosphoglycolate: step 1/1.</text>
</comment>
<feature type="region of interest" description="Disordered" evidence="5">
    <location>
        <begin position="1"/>
        <end position="20"/>
    </location>
</feature>
<dbReference type="InterPro" id="IPR006439">
    <property type="entry name" value="HAD-SF_hydro_IA"/>
</dbReference>
<dbReference type="SFLD" id="SFLDG01129">
    <property type="entry name" value="C1.5:_HAD__Beta-PGM__Phosphata"/>
    <property type="match status" value="1"/>
</dbReference>
<dbReference type="InterPro" id="IPR023214">
    <property type="entry name" value="HAD_sf"/>
</dbReference>
<dbReference type="SUPFAM" id="SSF56784">
    <property type="entry name" value="HAD-like"/>
    <property type="match status" value="1"/>
</dbReference>
<comment type="similarity">
    <text evidence="3">Belongs to the HAD-like hydrolase superfamily. CbbY/CbbZ/Gph/YieH family.</text>
</comment>
<evidence type="ECO:0000256" key="3">
    <source>
        <dbReference type="ARBA" id="ARBA00006171"/>
    </source>
</evidence>
<dbReference type="InterPro" id="IPR023198">
    <property type="entry name" value="PGP-like_dom2"/>
</dbReference>
<dbReference type="NCBIfam" id="TIGR01549">
    <property type="entry name" value="HAD-SF-IA-v1"/>
    <property type="match status" value="1"/>
</dbReference>
<dbReference type="SFLD" id="SFLDS00003">
    <property type="entry name" value="Haloacid_Dehalogenase"/>
    <property type="match status" value="1"/>
</dbReference>
<reference evidence="6" key="1">
    <citation type="submission" date="2012-11" db="EMBL/GenBank/DDBJ databases">
        <title>Dependencies among metagenomic species, viruses, plasmids and units of genetic variation.</title>
        <authorList>
            <person name="Nielsen H.B."/>
            <person name="Almeida M."/>
            <person name="Juncker A.S."/>
            <person name="Rasmussen S."/>
            <person name="Li J."/>
            <person name="Sunagawa S."/>
            <person name="Plichta D."/>
            <person name="Gautier L."/>
            <person name="Le Chatelier E."/>
            <person name="Peletier E."/>
            <person name="Bonde I."/>
            <person name="Nielsen T."/>
            <person name="Manichanh C."/>
            <person name="Arumugam M."/>
            <person name="Batto J."/>
            <person name="Santos M.B.Q.D."/>
            <person name="Blom N."/>
            <person name="Borruel N."/>
            <person name="Burgdorf K.S."/>
            <person name="Boumezbeur F."/>
            <person name="Casellas F."/>
            <person name="Dore J."/>
            <person name="Guarner F."/>
            <person name="Hansen T."/>
            <person name="Hildebrand F."/>
            <person name="Kaas R.S."/>
            <person name="Kennedy S."/>
            <person name="Kristiansen K."/>
            <person name="Kultima J.R."/>
            <person name="Leonard P."/>
            <person name="Levenez F."/>
            <person name="Lund O."/>
            <person name="Moumen B."/>
            <person name="Le Paslier D."/>
            <person name="Pons N."/>
            <person name="Pedersen O."/>
            <person name="Prifti E."/>
            <person name="Qin J."/>
            <person name="Raes J."/>
            <person name="Tap J."/>
            <person name="Tims S."/>
            <person name="Ussery D.W."/>
            <person name="Yamada T."/>
            <person name="MetaHit consortium"/>
            <person name="Renault P."/>
            <person name="Sicheritz-Ponten T."/>
            <person name="Bork P."/>
            <person name="Wang J."/>
            <person name="Brunak S."/>
            <person name="Ehrlich S.D."/>
        </authorList>
    </citation>
    <scope>NUCLEOTIDE SEQUENCE [LARGE SCALE GENOMIC DNA]</scope>
</reference>
<accession>R6TXU8</accession>
<dbReference type="InterPro" id="IPR036412">
    <property type="entry name" value="HAD-like_sf"/>
</dbReference>
<dbReference type="PANTHER" id="PTHR43434:SF1">
    <property type="entry name" value="PHOSPHOGLYCOLATE PHOSPHATASE"/>
    <property type="match status" value="1"/>
</dbReference>
<evidence type="ECO:0000256" key="1">
    <source>
        <dbReference type="ARBA" id="ARBA00000830"/>
    </source>
</evidence>
<dbReference type="EC" id="3.1.3.18" evidence="4"/>
<dbReference type="GO" id="GO:0006281">
    <property type="term" value="P:DNA repair"/>
    <property type="evidence" value="ECO:0007669"/>
    <property type="project" value="TreeGrafter"/>
</dbReference>
<evidence type="ECO:0000313" key="7">
    <source>
        <dbReference type="Proteomes" id="UP000017938"/>
    </source>
</evidence>
<evidence type="ECO:0000256" key="2">
    <source>
        <dbReference type="ARBA" id="ARBA00004818"/>
    </source>
</evidence>
<gene>
    <name evidence="6" type="ORF">BN580_01577</name>
</gene>
<dbReference type="Gene3D" id="3.40.50.1000">
    <property type="entry name" value="HAD superfamily/HAD-like"/>
    <property type="match status" value="1"/>
</dbReference>
<protein>
    <recommendedName>
        <fullName evidence="4">phosphoglycolate phosphatase</fullName>
        <ecNumber evidence="4">3.1.3.18</ecNumber>
    </recommendedName>
</protein>
<comment type="caution">
    <text evidence="6">The sequence shown here is derived from an EMBL/GenBank/DDBJ whole genome shotgun (WGS) entry which is preliminary data.</text>
</comment>
<dbReference type="AlphaFoldDB" id="R6TXU8"/>
<comment type="catalytic activity">
    <reaction evidence="1">
        <text>2-phosphoglycolate + H2O = glycolate + phosphate</text>
        <dbReference type="Rhea" id="RHEA:14369"/>
        <dbReference type="ChEBI" id="CHEBI:15377"/>
        <dbReference type="ChEBI" id="CHEBI:29805"/>
        <dbReference type="ChEBI" id="CHEBI:43474"/>
        <dbReference type="ChEBI" id="CHEBI:58033"/>
        <dbReference type="EC" id="3.1.3.18"/>
    </reaction>
</comment>
<evidence type="ECO:0000256" key="4">
    <source>
        <dbReference type="ARBA" id="ARBA00013078"/>
    </source>
</evidence>
<organism evidence="6 7">
    <name type="scientific">Candidatus Colimorpha enterica</name>
    <dbReference type="NCBI Taxonomy" id="3083063"/>
    <lineage>
        <taxon>Bacteria</taxon>
        <taxon>Pseudomonadati</taxon>
        <taxon>Bacteroidota</taxon>
        <taxon>Bacteroidia</taxon>
        <taxon>Bacteroidales</taxon>
        <taxon>Candidatus Colimorpha</taxon>
    </lineage>
</organism>
<dbReference type="EMBL" id="CBFW010000240">
    <property type="protein sequence ID" value="CDC74659.1"/>
    <property type="molecule type" value="Genomic_DNA"/>
</dbReference>
<sequence length="248" mass="27825">MDADGGFETESRLTDERSQAARPQDRRIFMYQKHRYFIFDLDGTLAYTIDDLREAMNKMLRFYGWREVTVDDTLKNINNGARVFVQGCMPEEFRGNERLVDEAYAKYSEFYAGCYLHTTRLYPAVAGGISYLKSKGARIGVFSNKQDAQTKAICEKLFPAGTFEIVLGHSGEFPHKPSPEGALHIAEVLGGRPDETVVVGDSDVDMRLAKNGGFHPVGVSWGYRPKELLSELGAEMIIEDETGFEGLI</sequence>
<name>R6TXU8_9BACT</name>
<dbReference type="Gene3D" id="1.10.150.240">
    <property type="entry name" value="Putative phosphatase, domain 2"/>
    <property type="match status" value="1"/>
</dbReference>
<dbReference type="GO" id="GO:0005829">
    <property type="term" value="C:cytosol"/>
    <property type="evidence" value="ECO:0007669"/>
    <property type="project" value="TreeGrafter"/>
</dbReference>
<dbReference type="PANTHER" id="PTHR43434">
    <property type="entry name" value="PHOSPHOGLYCOLATE PHOSPHATASE"/>
    <property type="match status" value="1"/>
</dbReference>